<reference evidence="1" key="1">
    <citation type="submission" date="2019-06" db="EMBL/GenBank/DDBJ databases">
        <authorList>
            <consortium name="Wellcome Sanger Institute Data Sharing"/>
        </authorList>
    </citation>
    <scope>NUCLEOTIDE SEQUENCE [LARGE SCALE GENOMIC DNA]</scope>
</reference>
<name>A0A672FCT6_SALFA</name>
<proteinExistence type="predicted"/>
<reference evidence="1" key="3">
    <citation type="submission" date="2025-09" db="UniProtKB">
        <authorList>
            <consortium name="Ensembl"/>
        </authorList>
    </citation>
    <scope>IDENTIFICATION</scope>
</reference>
<dbReference type="AlphaFoldDB" id="A0A672FCT6"/>
<dbReference type="InParanoid" id="A0A672FCT6"/>
<keyword evidence="2" id="KW-1185">Reference proteome</keyword>
<dbReference type="Proteomes" id="UP000472267">
    <property type="component" value="Chromosome 4"/>
</dbReference>
<accession>A0A672FCT6</accession>
<organism evidence="1 2">
    <name type="scientific">Salarias fasciatus</name>
    <name type="common">Jewelled blenny</name>
    <name type="synonym">Blennius fasciatus</name>
    <dbReference type="NCBI Taxonomy" id="181472"/>
    <lineage>
        <taxon>Eukaryota</taxon>
        <taxon>Metazoa</taxon>
        <taxon>Chordata</taxon>
        <taxon>Craniata</taxon>
        <taxon>Vertebrata</taxon>
        <taxon>Euteleostomi</taxon>
        <taxon>Actinopterygii</taxon>
        <taxon>Neopterygii</taxon>
        <taxon>Teleostei</taxon>
        <taxon>Neoteleostei</taxon>
        <taxon>Acanthomorphata</taxon>
        <taxon>Ovalentaria</taxon>
        <taxon>Blenniimorphae</taxon>
        <taxon>Blenniiformes</taxon>
        <taxon>Blennioidei</taxon>
        <taxon>Blenniidae</taxon>
        <taxon>Salariinae</taxon>
        <taxon>Salarias</taxon>
    </lineage>
</organism>
<dbReference type="Ensembl" id="ENSSFAT00005003724.1">
    <property type="protein sequence ID" value="ENSSFAP00005003472.1"/>
    <property type="gene ID" value="ENSSFAG00005002337.1"/>
</dbReference>
<reference evidence="1" key="2">
    <citation type="submission" date="2025-08" db="UniProtKB">
        <authorList>
            <consortium name="Ensembl"/>
        </authorList>
    </citation>
    <scope>IDENTIFICATION</scope>
</reference>
<evidence type="ECO:0000313" key="2">
    <source>
        <dbReference type="Proteomes" id="UP000472267"/>
    </source>
</evidence>
<protein>
    <submittedName>
        <fullName evidence="1">Uncharacterized protein</fullName>
    </submittedName>
</protein>
<sequence length="86" mass="9573">MPTSSASTLVLLSKLGCVSTKRLQDQKRSQHRINLGAAFTRWRALRDRLGITLDQQLAVLLLDSCSAGRGCKGQYGIRRSCRSHCR</sequence>
<evidence type="ECO:0000313" key="1">
    <source>
        <dbReference type="Ensembl" id="ENSSFAP00005003472.1"/>
    </source>
</evidence>